<organism evidence="2 3">
    <name type="scientific">Tribolium castaneum</name>
    <name type="common">Red flour beetle</name>
    <dbReference type="NCBI Taxonomy" id="7070"/>
    <lineage>
        <taxon>Eukaryota</taxon>
        <taxon>Metazoa</taxon>
        <taxon>Ecdysozoa</taxon>
        <taxon>Arthropoda</taxon>
        <taxon>Hexapoda</taxon>
        <taxon>Insecta</taxon>
        <taxon>Pterygota</taxon>
        <taxon>Neoptera</taxon>
        <taxon>Endopterygota</taxon>
        <taxon>Coleoptera</taxon>
        <taxon>Polyphaga</taxon>
        <taxon>Cucujiformia</taxon>
        <taxon>Tenebrionidae</taxon>
        <taxon>Tenebrionidae incertae sedis</taxon>
        <taxon>Tribolium</taxon>
    </lineage>
</organism>
<evidence type="ECO:0000313" key="3">
    <source>
        <dbReference type="Proteomes" id="UP000007266"/>
    </source>
</evidence>
<evidence type="ECO:0000259" key="1">
    <source>
        <dbReference type="Pfam" id="PF13349"/>
    </source>
</evidence>
<keyword evidence="3" id="KW-1185">Reference proteome</keyword>
<protein>
    <recommendedName>
        <fullName evidence="1">DUF4097 domain-containing protein</fullName>
    </recommendedName>
</protein>
<dbReference type="eggNOG" id="ENOG502QQG7">
    <property type="taxonomic scope" value="Eukaryota"/>
</dbReference>
<reference evidence="2 3" key="1">
    <citation type="journal article" date="2008" name="Nature">
        <title>The genome of the model beetle and pest Tribolium castaneum.</title>
        <authorList>
            <consortium name="Tribolium Genome Sequencing Consortium"/>
            <person name="Richards S."/>
            <person name="Gibbs R.A."/>
            <person name="Weinstock G.M."/>
            <person name="Brown S.J."/>
            <person name="Denell R."/>
            <person name="Beeman R.W."/>
            <person name="Gibbs R."/>
            <person name="Beeman R.W."/>
            <person name="Brown S.J."/>
            <person name="Bucher G."/>
            <person name="Friedrich M."/>
            <person name="Grimmelikhuijzen C.J."/>
            <person name="Klingler M."/>
            <person name="Lorenzen M."/>
            <person name="Richards S."/>
            <person name="Roth S."/>
            <person name="Schroder R."/>
            <person name="Tautz D."/>
            <person name="Zdobnov E.M."/>
            <person name="Muzny D."/>
            <person name="Gibbs R.A."/>
            <person name="Weinstock G.M."/>
            <person name="Attaway T."/>
            <person name="Bell S."/>
            <person name="Buhay C.J."/>
            <person name="Chandrabose M.N."/>
            <person name="Chavez D."/>
            <person name="Clerk-Blankenburg K.P."/>
            <person name="Cree A."/>
            <person name="Dao M."/>
            <person name="Davis C."/>
            <person name="Chacko J."/>
            <person name="Dinh H."/>
            <person name="Dugan-Rocha S."/>
            <person name="Fowler G."/>
            <person name="Garner T.T."/>
            <person name="Garnes J."/>
            <person name="Gnirke A."/>
            <person name="Hawes A."/>
            <person name="Hernandez J."/>
            <person name="Hines S."/>
            <person name="Holder M."/>
            <person name="Hume J."/>
            <person name="Jhangiani S.N."/>
            <person name="Joshi V."/>
            <person name="Khan Z.M."/>
            <person name="Jackson L."/>
            <person name="Kovar C."/>
            <person name="Kowis A."/>
            <person name="Lee S."/>
            <person name="Lewis L.R."/>
            <person name="Margolis J."/>
            <person name="Morgan M."/>
            <person name="Nazareth L.V."/>
            <person name="Nguyen N."/>
            <person name="Okwuonu G."/>
            <person name="Parker D."/>
            <person name="Richards S."/>
            <person name="Ruiz S.J."/>
            <person name="Santibanez J."/>
            <person name="Savard J."/>
            <person name="Scherer S.E."/>
            <person name="Schneider B."/>
            <person name="Sodergren E."/>
            <person name="Tautz D."/>
            <person name="Vattahil S."/>
            <person name="Villasana D."/>
            <person name="White C.S."/>
            <person name="Wright R."/>
            <person name="Park Y."/>
            <person name="Beeman R.W."/>
            <person name="Lord J."/>
            <person name="Oppert B."/>
            <person name="Lorenzen M."/>
            <person name="Brown S."/>
            <person name="Wang L."/>
            <person name="Savard J."/>
            <person name="Tautz D."/>
            <person name="Richards S."/>
            <person name="Weinstock G."/>
            <person name="Gibbs R.A."/>
            <person name="Liu Y."/>
            <person name="Worley K."/>
            <person name="Weinstock G."/>
            <person name="Elsik C.G."/>
            <person name="Reese J.T."/>
            <person name="Elhaik E."/>
            <person name="Landan G."/>
            <person name="Graur D."/>
            <person name="Arensburger P."/>
            <person name="Atkinson P."/>
            <person name="Beeman R.W."/>
            <person name="Beidler J."/>
            <person name="Brown S.J."/>
            <person name="Demuth J.P."/>
            <person name="Drury D.W."/>
            <person name="Du Y.Z."/>
            <person name="Fujiwara H."/>
            <person name="Lorenzen M."/>
            <person name="Maselli V."/>
            <person name="Osanai M."/>
            <person name="Park Y."/>
            <person name="Robertson H.M."/>
            <person name="Tu Z."/>
            <person name="Wang J.J."/>
            <person name="Wang S."/>
            <person name="Richards S."/>
            <person name="Song H."/>
            <person name="Zhang L."/>
            <person name="Sodergren E."/>
            <person name="Werner D."/>
            <person name="Stanke M."/>
            <person name="Morgenstern B."/>
            <person name="Solovyev V."/>
            <person name="Kosarev P."/>
            <person name="Brown G."/>
            <person name="Chen H.C."/>
            <person name="Ermolaeva O."/>
            <person name="Hlavina W."/>
            <person name="Kapustin Y."/>
            <person name="Kiryutin B."/>
            <person name="Kitts P."/>
            <person name="Maglott D."/>
            <person name="Pruitt K."/>
            <person name="Sapojnikov V."/>
            <person name="Souvorov A."/>
            <person name="Mackey A.J."/>
            <person name="Waterhouse R.M."/>
            <person name="Wyder S."/>
            <person name="Zdobnov E.M."/>
            <person name="Zdobnov E.M."/>
            <person name="Wyder S."/>
            <person name="Kriventseva E.V."/>
            <person name="Kadowaki T."/>
            <person name="Bork P."/>
            <person name="Aranda M."/>
            <person name="Bao R."/>
            <person name="Beermann A."/>
            <person name="Berns N."/>
            <person name="Bolognesi R."/>
            <person name="Bonneton F."/>
            <person name="Bopp D."/>
            <person name="Brown S.J."/>
            <person name="Bucher G."/>
            <person name="Butts T."/>
            <person name="Chaumot A."/>
            <person name="Denell R.E."/>
            <person name="Ferrier D.E."/>
            <person name="Friedrich M."/>
            <person name="Gordon C.M."/>
            <person name="Jindra M."/>
            <person name="Klingler M."/>
            <person name="Lan Q."/>
            <person name="Lattorff H.M."/>
            <person name="Laudet V."/>
            <person name="von Levetsow C."/>
            <person name="Liu Z."/>
            <person name="Lutz R."/>
            <person name="Lynch J.A."/>
            <person name="da Fonseca R.N."/>
            <person name="Posnien N."/>
            <person name="Reuter R."/>
            <person name="Roth S."/>
            <person name="Savard J."/>
            <person name="Schinko J.B."/>
            <person name="Schmitt C."/>
            <person name="Schoppmeier M."/>
            <person name="Schroder R."/>
            <person name="Shippy T.D."/>
            <person name="Simonnet F."/>
            <person name="Marques-Souza H."/>
            <person name="Tautz D."/>
            <person name="Tomoyasu Y."/>
            <person name="Trauner J."/>
            <person name="Van der Zee M."/>
            <person name="Vervoort M."/>
            <person name="Wittkopp N."/>
            <person name="Wimmer E.A."/>
            <person name="Yang X."/>
            <person name="Jones A.K."/>
            <person name="Sattelle D.B."/>
            <person name="Ebert P.R."/>
            <person name="Nelson D."/>
            <person name="Scott J.G."/>
            <person name="Beeman R.W."/>
            <person name="Muthukrishnan S."/>
            <person name="Kramer K.J."/>
            <person name="Arakane Y."/>
            <person name="Beeman R.W."/>
            <person name="Zhu Q."/>
            <person name="Hogenkamp D."/>
            <person name="Dixit R."/>
            <person name="Oppert B."/>
            <person name="Jiang H."/>
            <person name="Zou Z."/>
            <person name="Marshall J."/>
            <person name="Elpidina E."/>
            <person name="Vinokurov K."/>
            <person name="Oppert C."/>
            <person name="Zou Z."/>
            <person name="Evans J."/>
            <person name="Lu Z."/>
            <person name="Zhao P."/>
            <person name="Sumathipala N."/>
            <person name="Altincicek B."/>
            <person name="Vilcinskas A."/>
            <person name="Williams M."/>
            <person name="Hultmark D."/>
            <person name="Hetru C."/>
            <person name="Jiang H."/>
            <person name="Grimmelikhuijzen C.J."/>
            <person name="Hauser F."/>
            <person name="Cazzamali G."/>
            <person name="Williamson M."/>
            <person name="Park Y."/>
            <person name="Li B."/>
            <person name="Tanaka Y."/>
            <person name="Predel R."/>
            <person name="Neupert S."/>
            <person name="Schachtner J."/>
            <person name="Verleyen P."/>
            <person name="Raible F."/>
            <person name="Bork P."/>
            <person name="Friedrich M."/>
            <person name="Walden K.K."/>
            <person name="Robertson H.M."/>
            <person name="Angeli S."/>
            <person name="Foret S."/>
            <person name="Bucher G."/>
            <person name="Schuetz S."/>
            <person name="Maleszka R."/>
            <person name="Wimmer E.A."/>
            <person name="Beeman R.W."/>
            <person name="Lorenzen M."/>
            <person name="Tomoyasu Y."/>
            <person name="Miller S.C."/>
            <person name="Grossmann D."/>
            <person name="Bucher G."/>
        </authorList>
    </citation>
    <scope>NUCLEOTIDE SEQUENCE [LARGE SCALE GENOMIC DNA]</scope>
    <source>
        <strain evidence="2 3">Georgia GA2</strain>
    </source>
</reference>
<dbReference type="KEGG" id="tca:660757"/>
<dbReference type="InterPro" id="IPR025164">
    <property type="entry name" value="Toastrack_DUF4097"/>
</dbReference>
<dbReference type="OrthoDB" id="5984441at2759"/>
<evidence type="ECO:0000313" key="2">
    <source>
        <dbReference type="EMBL" id="EEZ97410.1"/>
    </source>
</evidence>
<dbReference type="Gene3D" id="2.160.20.120">
    <property type="match status" value="1"/>
</dbReference>
<dbReference type="EMBL" id="KQ971374">
    <property type="protein sequence ID" value="EEZ97410.1"/>
    <property type="molecule type" value="Genomic_DNA"/>
</dbReference>
<name>D6X3F7_TRICA</name>
<dbReference type="HOGENOM" id="CLU_804942_0_0_1"/>
<accession>D6X3F7</accession>
<sequence>MRLLAQVLKTSTVPKLVRTFCNVIRDEIKVETFSDIHINVPYTVNIKPLDVHKYQNCDRLQIELQDLPNARKTLRHLKDGNNIKIFATTESYDGDTVCNIFAPVKANLHIEAQGNISTGVFGGSKLILKSTKGSIFVEKYQGEKIELSTHIGDIILKGAVVAAQIKATISENGSIKTKRLQGLNAQLQTKQGNIQVDCAYCDKSNFQSDYGTLDLQNVHKSAHIVLKDGKLNLSGLDGDLEAELHNSEAEIQISRILNNSQIVMREKGDLKLLLSDECQNGTFFEIVSKSHNLDPSVRLIPSKNEDALYLTPAVDNYKEVKVECGGKVEVRSASWINMLKLRAKK</sequence>
<dbReference type="STRING" id="7070.D6X3F7"/>
<dbReference type="PANTHER" id="PTHR34094">
    <property type="match status" value="1"/>
</dbReference>
<dbReference type="OMA" id="KTQSWFE"/>
<reference evidence="2 3" key="2">
    <citation type="journal article" date="2010" name="Nucleic Acids Res.">
        <title>BeetleBase in 2010: revisions to provide comprehensive genomic information for Tribolium castaneum.</title>
        <authorList>
            <person name="Kim H.S."/>
            <person name="Murphy T."/>
            <person name="Xia J."/>
            <person name="Caragea D."/>
            <person name="Park Y."/>
            <person name="Beeman R.W."/>
            <person name="Lorenzen M.D."/>
            <person name="Butcher S."/>
            <person name="Manak J.R."/>
            <person name="Brown S.J."/>
        </authorList>
    </citation>
    <scope>GENOME REANNOTATION</scope>
    <source>
        <strain evidence="2 3">Georgia GA2</strain>
    </source>
</reference>
<feature type="domain" description="DUF4097" evidence="1">
    <location>
        <begin position="87"/>
        <end position="237"/>
    </location>
</feature>
<dbReference type="Pfam" id="PF13349">
    <property type="entry name" value="DUF4097"/>
    <property type="match status" value="1"/>
</dbReference>
<dbReference type="PhylomeDB" id="D6X3F7"/>
<gene>
    <name evidence="2" type="primary">GLEAN_11239</name>
    <name evidence="2" type="ORF">TcasGA2_TC011239</name>
</gene>
<dbReference type="Proteomes" id="UP000007266">
    <property type="component" value="Linkage group 10"/>
</dbReference>
<dbReference type="PANTHER" id="PTHR34094:SF1">
    <property type="entry name" value="PROTEIN FAM185A"/>
    <property type="match status" value="1"/>
</dbReference>
<proteinExistence type="predicted"/>
<dbReference type="AlphaFoldDB" id="D6X3F7"/>